<keyword evidence="1" id="KW-1133">Transmembrane helix</keyword>
<gene>
    <name evidence="2" type="ORF">MNBD_BACTEROID07-957</name>
</gene>
<reference evidence="2" key="1">
    <citation type="submission" date="2018-06" db="EMBL/GenBank/DDBJ databases">
        <authorList>
            <person name="Zhirakovskaya E."/>
        </authorList>
    </citation>
    <scope>NUCLEOTIDE SEQUENCE</scope>
</reference>
<organism evidence="2">
    <name type="scientific">hydrothermal vent metagenome</name>
    <dbReference type="NCBI Taxonomy" id="652676"/>
    <lineage>
        <taxon>unclassified sequences</taxon>
        <taxon>metagenomes</taxon>
        <taxon>ecological metagenomes</taxon>
    </lineage>
</organism>
<evidence type="ECO:0000313" key="2">
    <source>
        <dbReference type="EMBL" id="VAW30526.1"/>
    </source>
</evidence>
<keyword evidence="1" id="KW-0472">Membrane</keyword>
<feature type="transmembrane region" description="Helical" evidence="1">
    <location>
        <begin position="40"/>
        <end position="59"/>
    </location>
</feature>
<accession>A0A3B0VEV5</accession>
<protein>
    <submittedName>
        <fullName evidence="2">Uncharacterized protein</fullName>
    </submittedName>
</protein>
<evidence type="ECO:0000256" key="1">
    <source>
        <dbReference type="SAM" id="Phobius"/>
    </source>
</evidence>
<dbReference type="AlphaFoldDB" id="A0A3B0VEV5"/>
<dbReference type="EMBL" id="UOET01000529">
    <property type="protein sequence ID" value="VAW30526.1"/>
    <property type="molecule type" value="Genomic_DNA"/>
</dbReference>
<feature type="transmembrane region" description="Helical" evidence="1">
    <location>
        <begin position="6"/>
        <end position="28"/>
    </location>
</feature>
<keyword evidence="1" id="KW-0812">Transmembrane</keyword>
<proteinExistence type="predicted"/>
<feature type="transmembrane region" description="Helical" evidence="1">
    <location>
        <begin position="65"/>
        <end position="84"/>
    </location>
</feature>
<dbReference type="InterPro" id="IPR036259">
    <property type="entry name" value="MFS_trans_sf"/>
</dbReference>
<sequence>MNFVSFIILLGLALLVSLILHYVVKYFVREDLGSFFGELVIAWIGAWLGSAVLGYWFSAWHFDKVYFIPAFLGAIALVVLYVEISKTFHVAEDKE</sequence>
<dbReference type="SUPFAM" id="SSF103473">
    <property type="entry name" value="MFS general substrate transporter"/>
    <property type="match status" value="1"/>
</dbReference>
<name>A0A3B0VEV5_9ZZZZ</name>